<accession>A0ABS5QM86</accession>
<evidence type="ECO:0000259" key="1">
    <source>
        <dbReference type="Pfam" id="PF13847"/>
    </source>
</evidence>
<protein>
    <submittedName>
        <fullName evidence="2">S-adenosyl-L-methionine-dependent methyltransferase</fullName>
    </submittedName>
</protein>
<reference evidence="2 3" key="1">
    <citation type="journal article" date="2021" name="Nat. Commun.">
        <title>Reductive evolution and unique predatory mode in the CPR bacterium Vampirococcus lugosii.</title>
        <authorList>
            <person name="Moreira D."/>
            <person name="Zivanovic Y."/>
            <person name="Lopez-Archilla A.I."/>
            <person name="Iniesto M."/>
            <person name="Lopez-Garcia P."/>
        </authorList>
    </citation>
    <scope>NUCLEOTIDE SEQUENCE [LARGE SCALE GENOMIC DNA]</scope>
    <source>
        <strain evidence="2">Chiprana</strain>
    </source>
</reference>
<keyword evidence="2" id="KW-0489">Methyltransferase</keyword>
<dbReference type="Gene3D" id="3.40.50.150">
    <property type="entry name" value="Vaccinia Virus protein VP39"/>
    <property type="match status" value="1"/>
</dbReference>
<feature type="domain" description="Methyltransferase" evidence="1">
    <location>
        <begin position="50"/>
        <end position="171"/>
    </location>
</feature>
<dbReference type="PANTHER" id="PTHR43861:SF1">
    <property type="entry name" value="TRANS-ACONITATE 2-METHYLTRANSFERASE"/>
    <property type="match status" value="1"/>
</dbReference>
<keyword evidence="2" id="KW-0808">Transferase</keyword>
<dbReference type="GO" id="GO:0032259">
    <property type="term" value="P:methylation"/>
    <property type="evidence" value="ECO:0007669"/>
    <property type="project" value="UniProtKB-KW"/>
</dbReference>
<dbReference type="Proteomes" id="UP000680365">
    <property type="component" value="Unassembled WGS sequence"/>
</dbReference>
<sequence length="280" mass="32135">MKKDILTSFFDKYSKNVDNADSLGFWKLSDAIIESIIQKHIDKLYDGKEFMILDAGCGTGRWIKKIINKNKGKKIKFIAYDLFDSMLNKAKENLQGYDNVKFIKGDLQDINLIEDNSIDLCISIYSPISFVDNSSLVIGQIKKILKINGEALIMGHAFHNAIDSKINNYMADKEELSKLNNEQLVKWNDMLPYLNTYSIETFEELGKQNGLNCVGGYGVTIYLKPQNEDWDPNNSQKSKISLKLEEDKDFFNEIYSLEMENNSNKTLVNRGLNILAFYKK</sequence>
<dbReference type="InterPro" id="IPR029063">
    <property type="entry name" value="SAM-dependent_MTases_sf"/>
</dbReference>
<evidence type="ECO:0000313" key="3">
    <source>
        <dbReference type="Proteomes" id="UP000680365"/>
    </source>
</evidence>
<comment type="caution">
    <text evidence="2">The sequence shown here is derived from an EMBL/GenBank/DDBJ whole genome shotgun (WGS) entry which is preliminary data.</text>
</comment>
<keyword evidence="3" id="KW-1185">Reference proteome</keyword>
<gene>
    <name evidence="2" type="ORF">VAMP_278n31</name>
</gene>
<dbReference type="GO" id="GO:0008168">
    <property type="term" value="F:methyltransferase activity"/>
    <property type="evidence" value="ECO:0007669"/>
    <property type="project" value="UniProtKB-KW"/>
</dbReference>
<name>A0ABS5QM86_9BACT</name>
<dbReference type="PANTHER" id="PTHR43861">
    <property type="entry name" value="TRANS-ACONITATE 2-METHYLTRANSFERASE-RELATED"/>
    <property type="match status" value="1"/>
</dbReference>
<dbReference type="CDD" id="cd02440">
    <property type="entry name" value="AdoMet_MTases"/>
    <property type="match status" value="1"/>
</dbReference>
<organism evidence="2 3">
    <name type="scientific">Candidatus Vampirococcus lugosii</name>
    <dbReference type="NCBI Taxonomy" id="2789015"/>
    <lineage>
        <taxon>Bacteria</taxon>
        <taxon>Candidatus Absconditibacteriota</taxon>
        <taxon>Vampirococcus</taxon>
    </lineage>
</organism>
<dbReference type="EMBL" id="JAEDAM010000070">
    <property type="protein sequence ID" value="MBS8122312.1"/>
    <property type="molecule type" value="Genomic_DNA"/>
</dbReference>
<dbReference type="SUPFAM" id="SSF53335">
    <property type="entry name" value="S-adenosyl-L-methionine-dependent methyltransferases"/>
    <property type="match status" value="1"/>
</dbReference>
<proteinExistence type="predicted"/>
<dbReference type="Pfam" id="PF13847">
    <property type="entry name" value="Methyltransf_31"/>
    <property type="match status" value="1"/>
</dbReference>
<dbReference type="InterPro" id="IPR025714">
    <property type="entry name" value="Methyltranfer_dom"/>
</dbReference>
<dbReference type="RefSeq" id="WP_213349755.1">
    <property type="nucleotide sequence ID" value="NZ_JAEDAM010000070.1"/>
</dbReference>
<evidence type="ECO:0000313" key="2">
    <source>
        <dbReference type="EMBL" id="MBS8122312.1"/>
    </source>
</evidence>